<reference evidence="1" key="1">
    <citation type="submission" date="2020-04" db="EMBL/GenBank/DDBJ databases">
        <authorList>
            <person name="Chiriac C."/>
            <person name="Salcher M."/>
            <person name="Ghai R."/>
            <person name="Kavagutti S V."/>
        </authorList>
    </citation>
    <scope>NUCLEOTIDE SEQUENCE</scope>
</reference>
<proteinExistence type="predicted"/>
<protein>
    <submittedName>
        <fullName evidence="1">Uncharacterized protein</fullName>
    </submittedName>
</protein>
<dbReference type="EMBL" id="LR796651">
    <property type="protein sequence ID" value="CAB4158049.1"/>
    <property type="molecule type" value="Genomic_DNA"/>
</dbReference>
<name>A0A6J5NFS2_9CAUD</name>
<sequence length="34" mass="4031">MRYCDYCNAPLDGNACLYCYNNKESLEEFDNEDD</sequence>
<accession>A0A6J5NFS2</accession>
<evidence type="ECO:0000313" key="1">
    <source>
        <dbReference type="EMBL" id="CAB4158049.1"/>
    </source>
</evidence>
<gene>
    <name evidence="1" type="ORF">UFOVP694_117</name>
</gene>
<organism evidence="1">
    <name type="scientific">uncultured Caudovirales phage</name>
    <dbReference type="NCBI Taxonomy" id="2100421"/>
    <lineage>
        <taxon>Viruses</taxon>
        <taxon>Duplodnaviria</taxon>
        <taxon>Heunggongvirae</taxon>
        <taxon>Uroviricota</taxon>
        <taxon>Caudoviricetes</taxon>
        <taxon>Peduoviridae</taxon>
        <taxon>Maltschvirus</taxon>
        <taxon>Maltschvirus maltsch</taxon>
    </lineage>
</organism>